<reference evidence="1" key="1">
    <citation type="submission" date="2022-04" db="EMBL/GenBank/DDBJ databases">
        <title>Genome of the entomopathogenic fungus Entomophthora muscae.</title>
        <authorList>
            <person name="Elya C."/>
            <person name="Lovett B.R."/>
            <person name="Lee E."/>
            <person name="Macias A.M."/>
            <person name="Hajek A.E."/>
            <person name="De Bivort B.L."/>
            <person name="Kasson M.T."/>
            <person name="De Fine Licht H.H."/>
            <person name="Stajich J.E."/>
        </authorList>
    </citation>
    <scope>NUCLEOTIDE SEQUENCE</scope>
    <source>
        <strain evidence="1">Berkeley</strain>
    </source>
</reference>
<name>A0ACC2RZV6_9FUNG</name>
<organism evidence="1 2">
    <name type="scientific">Entomophthora muscae</name>
    <dbReference type="NCBI Taxonomy" id="34485"/>
    <lineage>
        <taxon>Eukaryota</taxon>
        <taxon>Fungi</taxon>
        <taxon>Fungi incertae sedis</taxon>
        <taxon>Zoopagomycota</taxon>
        <taxon>Entomophthoromycotina</taxon>
        <taxon>Entomophthoromycetes</taxon>
        <taxon>Entomophthorales</taxon>
        <taxon>Entomophthoraceae</taxon>
        <taxon>Entomophthora</taxon>
    </lineage>
</organism>
<comment type="caution">
    <text evidence="1">The sequence shown here is derived from an EMBL/GenBank/DDBJ whole genome shotgun (WGS) entry which is preliminary data.</text>
</comment>
<accession>A0ACC2RZV6</accession>
<gene>
    <name evidence="1" type="ORF">DSO57_1002850</name>
</gene>
<evidence type="ECO:0000313" key="2">
    <source>
        <dbReference type="Proteomes" id="UP001165960"/>
    </source>
</evidence>
<evidence type="ECO:0000313" key="1">
    <source>
        <dbReference type="EMBL" id="KAJ9055559.1"/>
    </source>
</evidence>
<keyword evidence="2" id="KW-1185">Reference proteome</keyword>
<dbReference type="Proteomes" id="UP001165960">
    <property type="component" value="Unassembled WGS sequence"/>
</dbReference>
<proteinExistence type="predicted"/>
<dbReference type="EMBL" id="QTSX02006396">
    <property type="protein sequence ID" value="KAJ9055559.1"/>
    <property type="molecule type" value="Genomic_DNA"/>
</dbReference>
<sequence>MRCVITDIKATWSALSADRNPKINVTFKGLYFHTISRGKEIPYSTWTPNLTVRDSRPGILNPGFKLATPPEKRKRGCLRKPAGGIEPRSNHQGEWKPNLKRKIGLNLITTTIKSNNTTRASLLTGPGGLAAPNSSRATSSNATNELGGSQHEINDFCWVIQQIQYQLGLLNNLSNKSVQVPILPTSPTPVLSPSHDSHATLQPIPKFNATSPTDVMKNHLQEDVPASPSNQINPVEEDSQAIENPTMPAVSNCFIGSRTEKKPLSQEYSPEDDNPPTQKQVQTAKQPQPQMIELGIISHQSASSNPTNLKMSQTQTPELPPAMI</sequence>
<protein>
    <submittedName>
        <fullName evidence="1">Uncharacterized protein</fullName>
    </submittedName>
</protein>